<reference evidence="1" key="1">
    <citation type="submission" date="2014-11" db="EMBL/GenBank/DDBJ databases">
        <authorList>
            <person name="Amaro Gonzalez C."/>
        </authorList>
    </citation>
    <scope>NUCLEOTIDE SEQUENCE</scope>
</reference>
<name>A0A0E9TYE5_ANGAN</name>
<protein>
    <submittedName>
        <fullName evidence="1">Uncharacterized protein</fullName>
    </submittedName>
</protein>
<reference evidence="1" key="2">
    <citation type="journal article" date="2015" name="Fish Shellfish Immunol.">
        <title>Early steps in the European eel (Anguilla anguilla)-Vibrio vulnificus interaction in the gills: Role of the RtxA13 toxin.</title>
        <authorList>
            <person name="Callol A."/>
            <person name="Pajuelo D."/>
            <person name="Ebbesson L."/>
            <person name="Teles M."/>
            <person name="MacKenzie S."/>
            <person name="Amaro C."/>
        </authorList>
    </citation>
    <scope>NUCLEOTIDE SEQUENCE</scope>
</reference>
<evidence type="ECO:0000313" key="1">
    <source>
        <dbReference type="EMBL" id="JAH58709.1"/>
    </source>
</evidence>
<dbReference type="EMBL" id="GBXM01050547">
    <property type="protein sequence ID" value="JAH58030.1"/>
    <property type="molecule type" value="Transcribed_RNA"/>
</dbReference>
<dbReference type="EMBL" id="GBXM01049868">
    <property type="protein sequence ID" value="JAH58709.1"/>
    <property type="molecule type" value="Transcribed_RNA"/>
</dbReference>
<proteinExistence type="predicted"/>
<organism evidence="1">
    <name type="scientific">Anguilla anguilla</name>
    <name type="common">European freshwater eel</name>
    <name type="synonym">Muraena anguilla</name>
    <dbReference type="NCBI Taxonomy" id="7936"/>
    <lineage>
        <taxon>Eukaryota</taxon>
        <taxon>Metazoa</taxon>
        <taxon>Chordata</taxon>
        <taxon>Craniata</taxon>
        <taxon>Vertebrata</taxon>
        <taxon>Euteleostomi</taxon>
        <taxon>Actinopterygii</taxon>
        <taxon>Neopterygii</taxon>
        <taxon>Teleostei</taxon>
        <taxon>Anguilliformes</taxon>
        <taxon>Anguillidae</taxon>
        <taxon>Anguilla</taxon>
    </lineage>
</organism>
<accession>A0A0E9TYE5</accession>
<sequence>MVQLNDRVRNKGKSHIAVGTERTRSTCCICMRYFHPGKKKVGTKFKH</sequence>
<dbReference type="AlphaFoldDB" id="A0A0E9TYE5"/>